<sequence>MSWFRSIALMDVGRKARPTQPIRRGSGFTPDTSTAPRGSGFMPDTLRRFLAVVATLFTASLVNAAAPGPLLLDAALVGNDIVAVGERGVIRRSTDDGQTWSPVTSGVPYTLCAISFADTRNGWAAGHGAVILRTTDGGKIWAHQFTGPDPESPFLDVLALDHGHVIAVGAFGAFFESHDAGATWEQQWILDDDVHLNRITRTVGGTLFLAGEFGTLLRSTDHGATWEHLSTGDDGSLYGVIELANDSLLAYGLRGRVYRSTDHGDNWTALKTPGTGLIMTGIELASARTVILAGQARTWWMSHDHGATFVAAGDVTPAIAEVLLTPHGKLLTFGEDGAQVAP</sequence>
<keyword evidence="6" id="KW-1185">Reference proteome</keyword>
<keyword evidence="2" id="KW-0604">Photosystem II</keyword>
<evidence type="ECO:0000259" key="4">
    <source>
        <dbReference type="Pfam" id="PF14870"/>
    </source>
</evidence>
<evidence type="ECO:0000313" key="5">
    <source>
        <dbReference type="EMBL" id="WED66427.1"/>
    </source>
</evidence>
<dbReference type="InterPro" id="IPR028203">
    <property type="entry name" value="PSII_CF48-like_dom"/>
</dbReference>
<dbReference type="Pfam" id="PF14870">
    <property type="entry name" value="PSII_BNR"/>
    <property type="match status" value="2"/>
</dbReference>
<protein>
    <submittedName>
        <fullName evidence="5">YCF48-related protein</fullName>
    </submittedName>
</protein>
<dbReference type="Gene3D" id="2.130.10.10">
    <property type="entry name" value="YVTN repeat-like/Quinoprotein amine dehydrogenase"/>
    <property type="match status" value="2"/>
</dbReference>
<gene>
    <name evidence="5" type="ORF">PXH66_06150</name>
</gene>
<dbReference type="InterPro" id="IPR015943">
    <property type="entry name" value="WD40/YVTN_repeat-like_dom_sf"/>
</dbReference>
<dbReference type="Proteomes" id="UP001218638">
    <property type="component" value="Chromosome"/>
</dbReference>
<dbReference type="SUPFAM" id="SSF110296">
    <property type="entry name" value="Oligoxyloglucan reducing end-specific cellobiohydrolase"/>
    <property type="match status" value="1"/>
</dbReference>
<evidence type="ECO:0000256" key="1">
    <source>
        <dbReference type="ARBA" id="ARBA00022531"/>
    </source>
</evidence>
<organism evidence="5 6">
    <name type="scientific">Synoicihabitans lomoniglobus</name>
    <dbReference type="NCBI Taxonomy" id="2909285"/>
    <lineage>
        <taxon>Bacteria</taxon>
        <taxon>Pseudomonadati</taxon>
        <taxon>Verrucomicrobiota</taxon>
        <taxon>Opitutia</taxon>
        <taxon>Opitutales</taxon>
        <taxon>Opitutaceae</taxon>
        <taxon>Synoicihabitans</taxon>
    </lineage>
</organism>
<feature type="region of interest" description="Disordered" evidence="3">
    <location>
        <begin position="18"/>
        <end position="37"/>
    </location>
</feature>
<name>A0AAF0CQX7_9BACT</name>
<dbReference type="KEGG" id="slom:PXH66_06150"/>
<dbReference type="PANTHER" id="PTHR47199">
    <property type="entry name" value="PHOTOSYSTEM II STABILITY/ASSEMBLY FACTOR HCF136, CHLOROPLASTIC"/>
    <property type="match status" value="1"/>
</dbReference>
<reference evidence="5" key="1">
    <citation type="submission" date="2023-03" db="EMBL/GenBank/DDBJ databases">
        <title>Lomoglobus Profundus gen. nov., sp. nov., a novel member of the phylum Verrucomicrobia, isolated from deep-marine sediment of South China Sea.</title>
        <authorList>
            <person name="Ahmad T."/>
            <person name="Ishaq S.E."/>
            <person name="Wang F."/>
        </authorList>
    </citation>
    <scope>NUCLEOTIDE SEQUENCE</scope>
    <source>
        <strain evidence="5">LMO-M01</strain>
    </source>
</reference>
<evidence type="ECO:0000256" key="3">
    <source>
        <dbReference type="SAM" id="MobiDB-lite"/>
    </source>
</evidence>
<evidence type="ECO:0000313" key="6">
    <source>
        <dbReference type="Proteomes" id="UP001218638"/>
    </source>
</evidence>
<feature type="domain" description="Photosynthesis system II assembly factor Ycf48/Hcf136-like" evidence="4">
    <location>
        <begin position="83"/>
        <end position="142"/>
    </location>
</feature>
<accession>A0AAF0CQX7</accession>
<dbReference type="EMBL" id="CP119075">
    <property type="protein sequence ID" value="WED66427.1"/>
    <property type="molecule type" value="Genomic_DNA"/>
</dbReference>
<keyword evidence="1" id="KW-0602">Photosynthesis</keyword>
<dbReference type="GO" id="GO:0009523">
    <property type="term" value="C:photosystem II"/>
    <property type="evidence" value="ECO:0007669"/>
    <property type="project" value="UniProtKB-KW"/>
</dbReference>
<evidence type="ECO:0000256" key="2">
    <source>
        <dbReference type="ARBA" id="ARBA00023276"/>
    </source>
</evidence>
<dbReference type="PANTHER" id="PTHR47199:SF2">
    <property type="entry name" value="PHOTOSYSTEM II STABILITY_ASSEMBLY FACTOR HCF136, CHLOROPLASTIC"/>
    <property type="match status" value="1"/>
</dbReference>
<feature type="domain" description="Photosynthesis system II assembly factor Ycf48/Hcf136-like" evidence="4">
    <location>
        <begin position="153"/>
        <end position="277"/>
    </location>
</feature>
<proteinExistence type="predicted"/>
<dbReference type="AlphaFoldDB" id="A0AAF0CQX7"/>
<dbReference type="CDD" id="cd15482">
    <property type="entry name" value="Sialidase_non-viral"/>
    <property type="match status" value="1"/>
</dbReference>
<dbReference type="GO" id="GO:0015979">
    <property type="term" value="P:photosynthesis"/>
    <property type="evidence" value="ECO:0007669"/>
    <property type="project" value="UniProtKB-KW"/>
</dbReference>
<dbReference type="RefSeq" id="WP_330927713.1">
    <property type="nucleotide sequence ID" value="NZ_CP119075.1"/>
</dbReference>